<dbReference type="Pfam" id="PF00891">
    <property type="entry name" value="Methyltransf_2"/>
    <property type="match status" value="1"/>
</dbReference>
<dbReference type="InterPro" id="IPR036390">
    <property type="entry name" value="WH_DNA-bd_sf"/>
</dbReference>
<dbReference type="SUPFAM" id="SSF46785">
    <property type="entry name" value="Winged helix' DNA-binding domain"/>
    <property type="match status" value="1"/>
</dbReference>
<dbReference type="CDD" id="cd02440">
    <property type="entry name" value="AdoMet_MTases"/>
    <property type="match status" value="1"/>
</dbReference>
<dbReference type="PROSITE" id="PS51683">
    <property type="entry name" value="SAM_OMT_II"/>
    <property type="match status" value="1"/>
</dbReference>
<dbReference type="EMBL" id="JABWDY010030497">
    <property type="protein sequence ID" value="KAF5185577.1"/>
    <property type="molecule type" value="Genomic_DNA"/>
</dbReference>
<organism evidence="8 9">
    <name type="scientific">Thalictrum thalictroides</name>
    <name type="common">Rue-anemone</name>
    <name type="synonym">Anemone thalictroides</name>
    <dbReference type="NCBI Taxonomy" id="46969"/>
    <lineage>
        <taxon>Eukaryota</taxon>
        <taxon>Viridiplantae</taxon>
        <taxon>Streptophyta</taxon>
        <taxon>Embryophyta</taxon>
        <taxon>Tracheophyta</taxon>
        <taxon>Spermatophyta</taxon>
        <taxon>Magnoliopsida</taxon>
        <taxon>Ranunculales</taxon>
        <taxon>Ranunculaceae</taxon>
        <taxon>Thalictroideae</taxon>
        <taxon>Thalictrum</taxon>
    </lineage>
</organism>
<protein>
    <submittedName>
        <fullName evidence="8">(RS)-norcoclaurine 6-O-methyltransferase</fullName>
    </submittedName>
</protein>
<evidence type="ECO:0000313" key="9">
    <source>
        <dbReference type="Proteomes" id="UP000554482"/>
    </source>
</evidence>
<keyword evidence="2 8" id="KW-0808">Transferase</keyword>
<gene>
    <name evidence="8" type="ORF">FRX31_017566</name>
    <name evidence="7" type="ORF">FRX31_024836</name>
</gene>
<feature type="domain" description="O-methyltransferase dimerisation" evidence="6">
    <location>
        <begin position="14"/>
        <end position="99"/>
    </location>
</feature>
<dbReference type="InterPro" id="IPR012967">
    <property type="entry name" value="COMT_dimerisation"/>
</dbReference>
<feature type="active site" description="Proton acceptor" evidence="4">
    <location>
        <position position="255"/>
    </location>
</feature>
<feature type="domain" description="O-methyltransferase C-terminal" evidence="5">
    <location>
        <begin position="121"/>
        <end position="330"/>
    </location>
</feature>
<evidence type="ECO:0000256" key="1">
    <source>
        <dbReference type="ARBA" id="ARBA00022603"/>
    </source>
</evidence>
<keyword evidence="9" id="KW-1185">Reference proteome</keyword>
<dbReference type="SUPFAM" id="SSF53335">
    <property type="entry name" value="S-adenosyl-L-methionine-dependent methyltransferases"/>
    <property type="match status" value="1"/>
</dbReference>
<evidence type="ECO:0000259" key="6">
    <source>
        <dbReference type="Pfam" id="PF08100"/>
    </source>
</evidence>
<dbReference type="PIRSF" id="PIRSF005739">
    <property type="entry name" value="O-mtase"/>
    <property type="match status" value="1"/>
</dbReference>
<evidence type="ECO:0000256" key="4">
    <source>
        <dbReference type="PIRSR" id="PIRSR005739-1"/>
    </source>
</evidence>
<dbReference type="GO" id="GO:0032259">
    <property type="term" value="P:methylation"/>
    <property type="evidence" value="ECO:0007669"/>
    <property type="project" value="UniProtKB-KW"/>
</dbReference>
<dbReference type="InterPro" id="IPR029063">
    <property type="entry name" value="SAM-dependent_MTases_sf"/>
</dbReference>
<evidence type="ECO:0000256" key="2">
    <source>
        <dbReference type="ARBA" id="ARBA00022679"/>
    </source>
</evidence>
<comment type="caution">
    <text evidence="8">The sequence shown here is derived from an EMBL/GenBank/DDBJ whole genome shotgun (WGS) entry which is preliminary data.</text>
</comment>
<keyword evidence="3" id="KW-0949">S-adenosyl-L-methionine</keyword>
<dbReference type="Gene3D" id="1.10.10.10">
    <property type="entry name" value="Winged helix-like DNA-binding domain superfamily/Winged helix DNA-binding domain"/>
    <property type="match status" value="1"/>
</dbReference>
<dbReference type="OrthoDB" id="1606438at2759"/>
<dbReference type="InterPro" id="IPR001077">
    <property type="entry name" value="COMT_C"/>
</dbReference>
<dbReference type="InterPro" id="IPR016461">
    <property type="entry name" value="COMT-like"/>
</dbReference>
<dbReference type="Pfam" id="PF08100">
    <property type="entry name" value="Dimerisation"/>
    <property type="match status" value="1"/>
</dbReference>
<evidence type="ECO:0000259" key="5">
    <source>
        <dbReference type="Pfam" id="PF00891"/>
    </source>
</evidence>
<reference evidence="8 9" key="1">
    <citation type="submission" date="2020-06" db="EMBL/GenBank/DDBJ databases">
        <title>Transcriptomic and genomic resources for Thalictrum thalictroides and T. hernandezii: Facilitating candidate gene discovery in an emerging model plant lineage.</title>
        <authorList>
            <person name="Arias T."/>
            <person name="Riano-Pachon D.M."/>
            <person name="Di Stilio V.S."/>
        </authorList>
    </citation>
    <scope>NUCLEOTIDE SEQUENCE [LARGE SCALE GENOMIC DNA]</scope>
    <source>
        <strain evidence="9">cv. WT478/WT964</strain>
        <strain evidence="8">WT478/WT964</strain>
        <tissue evidence="8">Leaves</tissue>
    </source>
</reference>
<evidence type="ECO:0000256" key="3">
    <source>
        <dbReference type="ARBA" id="ARBA00022691"/>
    </source>
</evidence>
<accession>A0A7J6W7F7</accession>
<evidence type="ECO:0000313" key="7">
    <source>
        <dbReference type="EMBL" id="KAF5185577.1"/>
    </source>
</evidence>
<evidence type="ECO:0000313" key="8">
    <source>
        <dbReference type="EMBL" id="KAF5192847.1"/>
    </source>
</evidence>
<dbReference type="EMBL" id="JABWDY010020859">
    <property type="protein sequence ID" value="KAF5192847.1"/>
    <property type="molecule type" value="Genomic_DNA"/>
</dbReference>
<dbReference type="GO" id="GO:0046983">
    <property type="term" value="F:protein dimerization activity"/>
    <property type="evidence" value="ECO:0007669"/>
    <property type="project" value="InterPro"/>
</dbReference>
<dbReference type="PANTHER" id="PTHR11746">
    <property type="entry name" value="O-METHYLTRANSFERASE"/>
    <property type="match status" value="1"/>
</dbReference>
<name>A0A7J6W7F7_THATH</name>
<proteinExistence type="predicted"/>
<dbReference type="AlphaFoldDB" id="A0A7J6W7F7"/>
<dbReference type="InterPro" id="IPR036388">
    <property type="entry name" value="WH-like_DNA-bd_sf"/>
</dbReference>
<sequence length="350" mass="39471">MINKENLSSQAKLWNYIYGFADSLVLKCAVQLDLANIIHDHGTPMTLSELSSRLPSQPVNEDALYRVMRYLVHIKIFTKSSIDGELRYGLAPPAKFLVKGWDNCMVGSILLMVDTDFMAPYHYIKDELSSDGGTCTAFEKASGTNIWEYLAEHPEKNQLFNEGMANESRITMSALMKDYSSSFEGITTLVDVGGGTGTTVRYIAKAFPNIKYTVYDLPHVIADAPAGYTEINFVQGDMFKYIPNADAIMMKGVLHDWDDNECIEILKRCKDAVPRDGGKVIIIDVVLNVKSEHPYTKMRLTFDLDMMLNNKGKERTEEEWKKLIQDDAGYKGYKITQISALQSVIEAYPY</sequence>
<dbReference type="Proteomes" id="UP000554482">
    <property type="component" value="Unassembled WGS sequence"/>
</dbReference>
<keyword evidence="1 8" id="KW-0489">Methyltransferase</keyword>
<dbReference type="GO" id="GO:0008171">
    <property type="term" value="F:O-methyltransferase activity"/>
    <property type="evidence" value="ECO:0007669"/>
    <property type="project" value="InterPro"/>
</dbReference>
<dbReference type="FunFam" id="3.40.50.150:FF:000057">
    <property type="entry name" value="O-methyltransferase ZRP4"/>
    <property type="match status" value="1"/>
</dbReference>
<dbReference type="Gene3D" id="3.40.50.150">
    <property type="entry name" value="Vaccinia Virus protein VP39"/>
    <property type="match status" value="1"/>
</dbReference>